<keyword evidence="1" id="KW-0732">Signal</keyword>
<reference evidence="2 3" key="1">
    <citation type="submission" date="2018-09" db="EMBL/GenBank/DDBJ databases">
        <title>Sphingomonas peninsula sp. nov., isolated from fildes peninsula, Antarctic soil.</title>
        <authorList>
            <person name="Yingchao G."/>
        </authorList>
    </citation>
    <scope>NUCLEOTIDE SEQUENCE [LARGE SCALE GENOMIC DNA]</scope>
    <source>
        <strain evidence="2 3">YZ-8</strain>
    </source>
</reference>
<accession>A0A494THV5</accession>
<evidence type="ECO:0000313" key="2">
    <source>
        <dbReference type="EMBL" id="AYJ86533.1"/>
    </source>
</evidence>
<dbReference type="Pfam" id="PF14352">
    <property type="entry name" value="DUF4402"/>
    <property type="match status" value="1"/>
</dbReference>
<dbReference type="Proteomes" id="UP000276254">
    <property type="component" value="Chromosome"/>
</dbReference>
<dbReference type="OrthoDB" id="7576381at2"/>
<gene>
    <name evidence="2" type="ORF">D3Y57_11820</name>
</gene>
<name>A0A494THV5_SPHPE</name>
<evidence type="ECO:0000313" key="3">
    <source>
        <dbReference type="Proteomes" id="UP000276254"/>
    </source>
</evidence>
<protein>
    <submittedName>
        <fullName evidence="2">DUF4402 domain-containing protein</fullName>
    </submittedName>
</protein>
<proteinExistence type="predicted"/>
<organism evidence="2 3">
    <name type="scientific">Sphingomonas paeninsulae</name>
    <dbReference type="NCBI Taxonomy" id="2319844"/>
    <lineage>
        <taxon>Bacteria</taxon>
        <taxon>Pseudomonadati</taxon>
        <taxon>Pseudomonadota</taxon>
        <taxon>Alphaproteobacteria</taxon>
        <taxon>Sphingomonadales</taxon>
        <taxon>Sphingomonadaceae</taxon>
        <taxon>Sphingomonas</taxon>
    </lineage>
</organism>
<dbReference type="AlphaFoldDB" id="A0A494THV5"/>
<sequence length="187" mass="18817">MFTIARKALVNRSTVASVTMWSVKSKSAAMAIALAFAPAVATAATASATASVVTLRPLTLVKTDDLDFGSLIASSMAGTVKIDPSTDARTTAGGVTVAGGAPSAARFVALGLVNIYSNVTLPTSITLDRTGGGGTMTVNAITTNGPATRLFPGTAILDVRVGGTLNVAANQPAGDYSGQFNVTVVYF</sequence>
<feature type="signal peptide" evidence="1">
    <location>
        <begin position="1"/>
        <end position="43"/>
    </location>
</feature>
<feature type="chain" id="PRO_5019736206" evidence="1">
    <location>
        <begin position="44"/>
        <end position="187"/>
    </location>
</feature>
<dbReference type="KEGG" id="spha:D3Y57_11820"/>
<dbReference type="EMBL" id="CP032829">
    <property type="protein sequence ID" value="AYJ86533.1"/>
    <property type="molecule type" value="Genomic_DNA"/>
</dbReference>
<keyword evidence="3" id="KW-1185">Reference proteome</keyword>
<evidence type="ECO:0000256" key="1">
    <source>
        <dbReference type="SAM" id="SignalP"/>
    </source>
</evidence>
<dbReference type="InterPro" id="IPR025514">
    <property type="entry name" value="DUF4402"/>
</dbReference>